<dbReference type="Proteomes" id="UP000267029">
    <property type="component" value="Unassembled WGS sequence"/>
</dbReference>
<feature type="region of interest" description="Disordered" evidence="1">
    <location>
        <begin position="1"/>
        <end position="20"/>
    </location>
</feature>
<dbReference type="EMBL" id="UXSR01000073">
    <property type="protein sequence ID" value="VDD74756.1"/>
    <property type="molecule type" value="Genomic_DNA"/>
</dbReference>
<evidence type="ECO:0000256" key="1">
    <source>
        <dbReference type="SAM" id="MobiDB-lite"/>
    </source>
</evidence>
<reference evidence="2 3" key="1">
    <citation type="submission" date="2018-10" db="EMBL/GenBank/DDBJ databases">
        <authorList>
            <consortium name="Pathogen Informatics"/>
        </authorList>
    </citation>
    <scope>NUCLEOTIDE SEQUENCE [LARGE SCALE GENOMIC DNA]</scope>
</reference>
<sequence>MSSHLGDGPMGTRVGRTSPSTEGIKAFSLFGCAHETNRHGHLCTLCPLRRKPGRAPTLALAPFIFLLRFLYAPLIATPWRPTKLLKASVAFSPLDELNMQSIAAVLRRLPLSAEAGGQTGRSCCVCLACRRQASSLVCVLPLTGGKEEQEEAAGGENAGTTTRTLARYSFSFPTSTLWSQRVR</sequence>
<proteinExistence type="predicted"/>
<evidence type="ECO:0000313" key="3">
    <source>
        <dbReference type="Proteomes" id="UP000267029"/>
    </source>
</evidence>
<keyword evidence="3" id="KW-1185">Reference proteome</keyword>
<gene>
    <name evidence="2" type="ORF">MCOS_LOCUS759</name>
</gene>
<protein>
    <submittedName>
        <fullName evidence="2">Uncharacterized protein</fullName>
    </submittedName>
</protein>
<evidence type="ECO:0000313" key="2">
    <source>
        <dbReference type="EMBL" id="VDD74756.1"/>
    </source>
</evidence>
<name>A0A0R3U2P4_MESCO</name>
<accession>A0A0R3U2P4</accession>
<dbReference type="AlphaFoldDB" id="A0A0R3U2P4"/>
<organism evidence="2 3">
    <name type="scientific">Mesocestoides corti</name>
    <name type="common">Flatworm</name>
    <dbReference type="NCBI Taxonomy" id="53468"/>
    <lineage>
        <taxon>Eukaryota</taxon>
        <taxon>Metazoa</taxon>
        <taxon>Spiralia</taxon>
        <taxon>Lophotrochozoa</taxon>
        <taxon>Platyhelminthes</taxon>
        <taxon>Cestoda</taxon>
        <taxon>Eucestoda</taxon>
        <taxon>Cyclophyllidea</taxon>
        <taxon>Mesocestoididae</taxon>
        <taxon>Mesocestoides</taxon>
    </lineage>
</organism>